<sequence>MATTFVKNIQEIPNLKPPQETFVDDPQSITEINLEDLTFDLSNGLKNVSNLHILHCIYISTVLIQFTIKLQESPILYQKYRNLQLKKWGIDTVQEIRCSSDEETEKGVDKREKLSLSSTSSSDLSDSGESSDDLKIMDEAMELSQVGFEMEDMNQLSKGSNNLLPSHDMFMFEDEDVDEIKFRKNSSILASSPPPYIPIETLLKTTDLSIDDSIQQQKQQTSAYARRLKAELAHASKSKVKHPHHYKHLLKIFNLMKLPQLTILRFLLRINQYSPKISINAYLHSIFLIYKLTIMIDLFQLTKKNSFRFVIGALRTSIKLLDDIYQKQTSFKNVVGCNSHDLLKIEIGFLYLMNFNMNLIKEDSVIAKFLQEDFVSLCKFMKSEMAEYYNEVVSQMEEGV</sequence>
<dbReference type="GeneID" id="73380853"/>
<evidence type="ECO:0008006" key="4">
    <source>
        <dbReference type="Google" id="ProtNLM"/>
    </source>
</evidence>
<dbReference type="GO" id="GO:0016538">
    <property type="term" value="F:cyclin-dependent protein serine/threonine kinase regulator activity"/>
    <property type="evidence" value="ECO:0007669"/>
    <property type="project" value="TreeGrafter"/>
</dbReference>
<evidence type="ECO:0000313" key="2">
    <source>
        <dbReference type="EMBL" id="KAI3403969.2"/>
    </source>
</evidence>
<feature type="compositionally biased region" description="Basic and acidic residues" evidence="1">
    <location>
        <begin position="105"/>
        <end position="114"/>
    </location>
</feature>
<keyword evidence="3" id="KW-1185">Reference proteome</keyword>
<dbReference type="Proteomes" id="UP001202479">
    <property type="component" value="Unassembled WGS sequence"/>
</dbReference>
<dbReference type="Pfam" id="PF08613">
    <property type="entry name" value="Cyclin"/>
    <property type="match status" value="1"/>
</dbReference>
<dbReference type="AlphaFoldDB" id="A0AAI9SW58"/>
<evidence type="ECO:0000313" key="3">
    <source>
        <dbReference type="Proteomes" id="UP001202479"/>
    </source>
</evidence>
<name>A0AAI9SW58_9ASCO</name>
<feature type="compositionally biased region" description="Low complexity" evidence="1">
    <location>
        <begin position="115"/>
        <end position="128"/>
    </location>
</feature>
<reference evidence="2" key="1">
    <citation type="journal article" date="2022" name="DNA Res.">
        <title>Genome analysis of five recently described species of the CUG-Ser clade uncovers Candida theae as a new hybrid lineage with pathogenic potential in the Candida parapsilosis species complex.</title>
        <authorList>
            <person name="Mixao V."/>
            <person name="Del Olmo V."/>
            <person name="Hegedusova E."/>
            <person name="Saus E."/>
            <person name="Pryszcz L."/>
            <person name="Cillingova A."/>
            <person name="Nosek J."/>
            <person name="Gabaldon T."/>
        </authorList>
    </citation>
    <scope>NUCLEOTIDE SEQUENCE</scope>
    <source>
        <strain evidence="2">CBS 10844</strain>
    </source>
</reference>
<dbReference type="RefSeq" id="XP_049179714.1">
    <property type="nucleotide sequence ID" value="XM_049324549.1"/>
</dbReference>
<organism evidence="2 3">
    <name type="scientific">Candida oxycetoniae</name>
    <dbReference type="NCBI Taxonomy" id="497107"/>
    <lineage>
        <taxon>Eukaryota</taxon>
        <taxon>Fungi</taxon>
        <taxon>Dikarya</taxon>
        <taxon>Ascomycota</taxon>
        <taxon>Saccharomycotina</taxon>
        <taxon>Pichiomycetes</taxon>
        <taxon>Debaryomycetaceae</taxon>
        <taxon>Candida/Lodderomyces clade</taxon>
        <taxon>Candida</taxon>
    </lineage>
</organism>
<gene>
    <name evidence="2" type="ORF">KGF56_003236</name>
</gene>
<dbReference type="PANTHER" id="PTHR15615:SF122">
    <property type="entry name" value="CYCLIN"/>
    <property type="match status" value="1"/>
</dbReference>
<dbReference type="GO" id="GO:0000307">
    <property type="term" value="C:cyclin-dependent protein kinase holoenzyme complex"/>
    <property type="evidence" value="ECO:0007669"/>
    <property type="project" value="TreeGrafter"/>
</dbReference>
<dbReference type="GO" id="GO:0019901">
    <property type="term" value="F:protein kinase binding"/>
    <property type="evidence" value="ECO:0007669"/>
    <property type="project" value="InterPro"/>
</dbReference>
<accession>A0AAI9SW58</accession>
<comment type="caution">
    <text evidence="2">The sequence shown here is derived from an EMBL/GenBank/DDBJ whole genome shotgun (WGS) entry which is preliminary data.</text>
</comment>
<protein>
    <recommendedName>
        <fullName evidence="4">Cyclin</fullName>
    </recommendedName>
</protein>
<evidence type="ECO:0000256" key="1">
    <source>
        <dbReference type="SAM" id="MobiDB-lite"/>
    </source>
</evidence>
<proteinExistence type="predicted"/>
<dbReference type="GO" id="GO:0005634">
    <property type="term" value="C:nucleus"/>
    <property type="evidence" value="ECO:0007669"/>
    <property type="project" value="TreeGrafter"/>
</dbReference>
<dbReference type="InterPro" id="IPR013922">
    <property type="entry name" value="Cyclin_PHO80-like"/>
</dbReference>
<dbReference type="EMBL" id="JAHUZD010000110">
    <property type="protein sequence ID" value="KAI3403969.2"/>
    <property type="molecule type" value="Genomic_DNA"/>
</dbReference>
<feature type="region of interest" description="Disordered" evidence="1">
    <location>
        <begin position="100"/>
        <end position="134"/>
    </location>
</feature>
<dbReference type="Gene3D" id="1.10.472.10">
    <property type="entry name" value="Cyclin-like"/>
    <property type="match status" value="1"/>
</dbReference>
<dbReference type="PANTHER" id="PTHR15615">
    <property type="match status" value="1"/>
</dbReference>